<dbReference type="GO" id="GO:0047804">
    <property type="term" value="F:cysteine-S-conjugate beta-lyase activity"/>
    <property type="evidence" value="ECO:0007669"/>
    <property type="project" value="UniProtKB-EC"/>
</dbReference>
<comment type="caution">
    <text evidence="7">The sequence shown here is derived from an EMBL/GenBank/DDBJ whole genome shotgun (WGS) entry which is preliminary data.</text>
</comment>
<dbReference type="InterPro" id="IPR015424">
    <property type="entry name" value="PyrdxlP-dep_Trfase"/>
</dbReference>
<dbReference type="PANTHER" id="PTHR43525">
    <property type="entry name" value="PROTEIN MALY"/>
    <property type="match status" value="1"/>
</dbReference>
<dbReference type="PANTHER" id="PTHR43525:SF1">
    <property type="entry name" value="PROTEIN MALY"/>
    <property type="match status" value="1"/>
</dbReference>
<dbReference type="InterPro" id="IPR015421">
    <property type="entry name" value="PyrdxlP-dep_Trfase_major"/>
</dbReference>
<dbReference type="InterPro" id="IPR015422">
    <property type="entry name" value="PyrdxlP-dep_Trfase_small"/>
</dbReference>
<reference evidence="7 8" key="1">
    <citation type="submission" date="2013-02" db="EMBL/GenBank/DDBJ databases">
        <title>The Genome Sequence of Enterococcus phoeniculicola BAA-412.</title>
        <authorList>
            <consortium name="The Broad Institute Genome Sequencing Platform"/>
            <consortium name="The Broad Institute Genome Sequencing Center for Infectious Disease"/>
            <person name="Earl A.M."/>
            <person name="Gilmore M.S."/>
            <person name="Lebreton F."/>
            <person name="Walker B."/>
            <person name="Young S.K."/>
            <person name="Zeng Q."/>
            <person name="Gargeya S."/>
            <person name="Fitzgerald M."/>
            <person name="Haas B."/>
            <person name="Abouelleil A."/>
            <person name="Alvarado L."/>
            <person name="Arachchi H.M."/>
            <person name="Berlin A.M."/>
            <person name="Chapman S.B."/>
            <person name="Dewar J."/>
            <person name="Goldberg J."/>
            <person name="Griggs A."/>
            <person name="Gujja S."/>
            <person name="Hansen M."/>
            <person name="Howarth C."/>
            <person name="Imamovic A."/>
            <person name="Larimer J."/>
            <person name="McCowan C."/>
            <person name="Murphy C."/>
            <person name="Neiman D."/>
            <person name="Pearson M."/>
            <person name="Priest M."/>
            <person name="Roberts A."/>
            <person name="Saif S."/>
            <person name="Shea T."/>
            <person name="Sisk P."/>
            <person name="Sykes S."/>
            <person name="Wortman J."/>
            <person name="Nusbaum C."/>
            <person name="Birren B."/>
        </authorList>
    </citation>
    <scope>NUCLEOTIDE SEQUENCE [LARGE SCALE GENOMIC DNA]</scope>
    <source>
        <strain evidence="7 8">ATCC BAA-412</strain>
    </source>
</reference>
<evidence type="ECO:0000256" key="3">
    <source>
        <dbReference type="ARBA" id="ARBA00022898"/>
    </source>
</evidence>
<dbReference type="OrthoDB" id="9802872at2"/>
<dbReference type="Pfam" id="PF00155">
    <property type="entry name" value="Aminotran_1_2"/>
    <property type="match status" value="1"/>
</dbReference>
<keyword evidence="3" id="KW-0663">Pyridoxal phosphate</keyword>
<dbReference type="eggNOG" id="COG1168">
    <property type="taxonomic scope" value="Bacteria"/>
</dbReference>
<feature type="domain" description="Aminotransferase class I/classII large" evidence="6">
    <location>
        <begin position="52"/>
        <end position="381"/>
    </location>
</feature>
<dbReference type="AlphaFoldDB" id="R3TR66"/>
<dbReference type="CDD" id="cd00609">
    <property type="entry name" value="AAT_like"/>
    <property type="match status" value="1"/>
</dbReference>
<gene>
    <name evidence="7" type="ORF">UC3_01654</name>
</gene>
<dbReference type="Proteomes" id="UP000013785">
    <property type="component" value="Unassembled WGS sequence"/>
</dbReference>
<evidence type="ECO:0000256" key="2">
    <source>
        <dbReference type="ARBA" id="ARBA00012224"/>
    </source>
</evidence>
<sequence length="388" mass="45006">MYNFDKTMNRKDLNAIKFVPQIKEQEGALPFWIADMDFVCSDGIKEGLIKRTQEANYGYTKPRKEYFTSIVNWMEKRHNWQIEPEWIVPNPGIVAAMGFVFKVFAEPGDKVLIQTPVYHMFSHMIEVSGGIVINSELRLTDGRYQIDFDDFEKKASDPKVKLFYLCNPHNPTSNVWTVEELKKLGEICVKHDVLIFSDDIHHDLIMPTYQYTPITKVDTRFKDISIIATAPNKTFNIAGFKTGNIIIENEELRSAYQKYTNQQRWQGLSISSIEANIAAYGNSDEWYEEMLAYVIENNRFFDTYVKENIPLLQTYTHEATYLKWIDFTKLGFSDKELNQFLLNEARVWLNAGQSFGEGGRGFMRFNIATSREMIHAGLQRIKNAVDAI</sequence>
<dbReference type="EMBL" id="AJAT01000014">
    <property type="protein sequence ID" value="EOL44024.1"/>
    <property type="molecule type" value="Genomic_DNA"/>
</dbReference>
<dbReference type="InterPro" id="IPR051798">
    <property type="entry name" value="Class-II_PLP-Dep_Aminotrans"/>
</dbReference>
<dbReference type="STRING" id="154621.RV11_GL000280"/>
<evidence type="ECO:0000256" key="1">
    <source>
        <dbReference type="ARBA" id="ARBA00001933"/>
    </source>
</evidence>
<evidence type="ECO:0000313" key="7">
    <source>
        <dbReference type="EMBL" id="EOL44024.1"/>
    </source>
</evidence>
<dbReference type="Gene3D" id="3.40.640.10">
    <property type="entry name" value="Type I PLP-dependent aspartate aminotransferase-like (Major domain)"/>
    <property type="match status" value="1"/>
</dbReference>
<dbReference type="GO" id="GO:0030170">
    <property type="term" value="F:pyridoxal phosphate binding"/>
    <property type="evidence" value="ECO:0007669"/>
    <property type="project" value="InterPro"/>
</dbReference>
<evidence type="ECO:0000256" key="5">
    <source>
        <dbReference type="ARBA" id="ARBA00037974"/>
    </source>
</evidence>
<evidence type="ECO:0000259" key="6">
    <source>
        <dbReference type="Pfam" id="PF00155"/>
    </source>
</evidence>
<keyword evidence="4" id="KW-0456">Lyase</keyword>
<dbReference type="HOGENOM" id="CLU_017584_15_0_9"/>
<dbReference type="InterPro" id="IPR027619">
    <property type="entry name" value="C-S_lyase_PatB-like"/>
</dbReference>
<organism evidence="7 8">
    <name type="scientific">Enterococcus phoeniculicola ATCC BAA-412</name>
    <dbReference type="NCBI Taxonomy" id="1158610"/>
    <lineage>
        <taxon>Bacteria</taxon>
        <taxon>Bacillati</taxon>
        <taxon>Bacillota</taxon>
        <taxon>Bacilli</taxon>
        <taxon>Lactobacillales</taxon>
        <taxon>Enterococcaceae</taxon>
        <taxon>Enterococcus</taxon>
    </lineage>
</organism>
<comment type="cofactor">
    <cofactor evidence="1">
        <name>pyridoxal 5'-phosphate</name>
        <dbReference type="ChEBI" id="CHEBI:597326"/>
    </cofactor>
</comment>
<dbReference type="InterPro" id="IPR004839">
    <property type="entry name" value="Aminotransferase_I/II_large"/>
</dbReference>
<accession>R3TR66</accession>
<keyword evidence="8" id="KW-1185">Reference proteome</keyword>
<proteinExistence type="inferred from homology"/>
<dbReference type="NCBIfam" id="TIGR04350">
    <property type="entry name" value="C_S_lyase_PatB"/>
    <property type="match status" value="1"/>
</dbReference>
<evidence type="ECO:0000313" key="8">
    <source>
        <dbReference type="Proteomes" id="UP000013785"/>
    </source>
</evidence>
<dbReference type="SUPFAM" id="SSF53383">
    <property type="entry name" value="PLP-dependent transferases"/>
    <property type="match status" value="1"/>
</dbReference>
<dbReference type="PATRIC" id="fig|1158610.3.peg.1642"/>
<name>R3TR66_9ENTE</name>
<dbReference type="RefSeq" id="WP_010768317.1">
    <property type="nucleotide sequence ID" value="NZ_ASWE01000003.1"/>
</dbReference>
<dbReference type="EC" id="4.4.1.13" evidence="2"/>
<protein>
    <recommendedName>
        <fullName evidence="2">cysteine-S-conjugate beta-lyase</fullName>
        <ecNumber evidence="2">4.4.1.13</ecNumber>
    </recommendedName>
</protein>
<dbReference type="Gene3D" id="3.90.1150.10">
    <property type="entry name" value="Aspartate Aminotransferase, domain 1"/>
    <property type="match status" value="1"/>
</dbReference>
<evidence type="ECO:0000256" key="4">
    <source>
        <dbReference type="ARBA" id="ARBA00023239"/>
    </source>
</evidence>
<comment type="similarity">
    <text evidence="5">Belongs to the class-II pyridoxal-phosphate-dependent aminotransferase family. MalY/PatB cystathionine beta-lyase subfamily.</text>
</comment>